<dbReference type="GO" id="GO:0071555">
    <property type="term" value="P:cell wall organization"/>
    <property type="evidence" value="ECO:0007669"/>
    <property type="project" value="UniProtKB-KW"/>
</dbReference>
<evidence type="ECO:0000256" key="2">
    <source>
        <dbReference type="ARBA" id="ARBA00004865"/>
    </source>
</evidence>
<keyword evidence="10" id="KW-0961">Cell wall biogenesis/degradation</keyword>
<dbReference type="Gene3D" id="3.30.310.50">
    <property type="entry name" value="Alpha-D-phosphohexomutase, C-terminal domain"/>
    <property type="match status" value="1"/>
</dbReference>
<proteinExistence type="inferred from homology"/>
<comment type="function">
    <text evidence="14">Catalyzes the conversion of GlcNAc-6-P into GlcNAc-1-P during the synthesis of uridine diphosphate/UDP-GlcNAc, a sugar nucleotide critical to multiple glycosylation pathways including protein N- and O-glycosylation.</text>
</comment>
<feature type="domain" description="Alpha-D-phosphohexomutase C-terminal" evidence="18">
    <location>
        <begin position="491"/>
        <end position="535"/>
    </location>
</feature>
<protein>
    <recommendedName>
        <fullName evidence="4 14">Phosphoacetylglucosamine mutase</fullName>
        <shortName evidence="14">PAGM</shortName>
        <ecNumber evidence="4 14">5.4.2.3</ecNumber>
    </recommendedName>
    <alternativeName>
        <fullName evidence="12 14">Acetylglucosamine phosphomutase</fullName>
    </alternativeName>
    <alternativeName>
        <fullName evidence="11 14">N-acetylglucosamine-phosphate mutase</fullName>
    </alternativeName>
</protein>
<evidence type="ECO:0000256" key="15">
    <source>
        <dbReference type="PIRSR" id="PIRSR016408-1"/>
    </source>
</evidence>
<sequence length="549" mass="61422">MDDWVENIVELESNIESYPNPGTKVFQYGTSGIRYNSEHLDHVLHRMGLLVALRSIHLKSAAVGLMITASHNPRDDNGIKLIDPLGEMLESSWEVYATNLANAPNNQDVCAMLINIASENNIDKKYTPRVFIGRDTRNSGKRLLDAVLCGVKAFKSNVEDFGIITTPMLHFFVRCYNTNGLYGQPNEHSYYTKLTNSFKTLRKMCLDLKNYDPVIEFDGANGVGALKMKDAIIHLEETLVINMHNDDIKNTEKLNYKCGADFVKSNQCPPTGMTIKPYSKYVSVDGDADRIVYSFVDENNKFYLLDGDRIATLVAGYIKDLLIASGLDINIGLVQTAYSNGNSTKYVTDKLKVPVACVPTGVKYLHHKANDYDVGIYFEANGHGTILFKDAIRELIRNQYTVEVDETKSLALKKLICIMDMTNETVGDAYSDMLIVESVLCERGWSISDWYGTYSDLPNRLKQVIVKDRNTFETGDAERICLKPLGLQEKIDSIVSKYSMGRSFVRPSGTEDLVRIYAEADTQMNADKLAVEIATAVYDIADGVGKKPE</sequence>
<keyword evidence="6 14" id="KW-0479">Metal-binding</keyword>
<dbReference type="GO" id="GO:0004610">
    <property type="term" value="F:phosphoacetylglucosamine mutase activity"/>
    <property type="evidence" value="ECO:0007669"/>
    <property type="project" value="UniProtKB-UniRule"/>
</dbReference>
<gene>
    <name evidence="22" type="primary">PGM3_7</name>
</gene>
<evidence type="ECO:0000256" key="5">
    <source>
        <dbReference type="ARBA" id="ARBA00022553"/>
    </source>
</evidence>
<comment type="similarity">
    <text evidence="3 14">Belongs to the phosphohexose mutase family.</text>
</comment>
<keyword evidence="9" id="KW-0119">Carbohydrate metabolism</keyword>
<evidence type="ECO:0000256" key="1">
    <source>
        <dbReference type="ARBA" id="ARBA00000558"/>
    </source>
</evidence>
<evidence type="ECO:0000256" key="6">
    <source>
        <dbReference type="ARBA" id="ARBA00022723"/>
    </source>
</evidence>
<feature type="domain" description="Alpha-D-phosphohexomutase alpha/beta/alpha" evidence="19">
    <location>
        <begin position="123"/>
        <end position="180"/>
    </location>
</feature>
<dbReference type="Pfam" id="PF21404">
    <property type="entry name" value="AMG1_III"/>
    <property type="match status" value="1"/>
</dbReference>
<evidence type="ECO:0000256" key="13">
    <source>
        <dbReference type="ARBA" id="ARBA00059527"/>
    </source>
</evidence>
<feature type="domain" description="Phosphoacetylglucosamine mutase AMG1" evidence="21">
    <location>
        <begin position="187"/>
        <end position="292"/>
    </location>
</feature>
<dbReference type="InterPro" id="IPR016066">
    <property type="entry name" value="A-D-PHexomutase_CS"/>
</dbReference>
<dbReference type="FunFam" id="3.40.120.10:FF:000013">
    <property type="entry name" value="Phosphoacetylglucosamine mutase"/>
    <property type="match status" value="1"/>
</dbReference>
<dbReference type="PANTHER" id="PTHR45955">
    <property type="entry name" value="PHOSPHOACETYLGLUCOSAMINE MUTASE"/>
    <property type="match status" value="1"/>
</dbReference>
<evidence type="ECO:0000313" key="22">
    <source>
        <dbReference type="EMBL" id="MBW16351.1"/>
    </source>
</evidence>
<evidence type="ECO:0000259" key="21">
    <source>
        <dbReference type="Pfam" id="PF21405"/>
    </source>
</evidence>
<feature type="domain" description="Alpha-D-phosphohexomutase alpha/beta/alpha" evidence="19">
    <location>
        <begin position="59"/>
        <end position="92"/>
    </location>
</feature>
<dbReference type="Pfam" id="PF21405">
    <property type="entry name" value="AMG1_II"/>
    <property type="match status" value="1"/>
</dbReference>
<dbReference type="InterPro" id="IPR005843">
    <property type="entry name" value="A-D-PHexomutase_C"/>
</dbReference>
<dbReference type="GO" id="GO:0005975">
    <property type="term" value="P:carbohydrate metabolic process"/>
    <property type="evidence" value="ECO:0007669"/>
    <property type="project" value="InterPro"/>
</dbReference>
<evidence type="ECO:0000259" key="20">
    <source>
        <dbReference type="Pfam" id="PF21404"/>
    </source>
</evidence>
<dbReference type="FunFam" id="3.30.310.50:FF:000003">
    <property type="entry name" value="Phosphoacetylglucosamine mutase"/>
    <property type="match status" value="1"/>
</dbReference>
<dbReference type="GO" id="GO:0006048">
    <property type="term" value="P:UDP-N-acetylglucosamine biosynthetic process"/>
    <property type="evidence" value="ECO:0007669"/>
    <property type="project" value="UniProtKB-UniRule"/>
</dbReference>
<dbReference type="InterPro" id="IPR036900">
    <property type="entry name" value="A-D-PHexomutase_C_sf"/>
</dbReference>
<feature type="binding site" evidence="17">
    <location>
        <position position="289"/>
    </location>
    <ligand>
        <name>Mg(2+)</name>
        <dbReference type="ChEBI" id="CHEBI:18420"/>
    </ligand>
</feature>
<evidence type="ECO:0000256" key="3">
    <source>
        <dbReference type="ARBA" id="ARBA00010231"/>
    </source>
</evidence>
<dbReference type="Pfam" id="PF00408">
    <property type="entry name" value="PGM_PMM_IV"/>
    <property type="match status" value="1"/>
</dbReference>
<comment type="cofactor">
    <cofactor evidence="14 17">
        <name>Mg(2+)</name>
        <dbReference type="ChEBI" id="CHEBI:18420"/>
    </cofactor>
    <text evidence="14 17">Binds 1 Mg(2+) ion per subunit.</text>
</comment>
<dbReference type="SUPFAM" id="SSF53738">
    <property type="entry name" value="Phosphoglucomutase, first 3 domains"/>
    <property type="match status" value="4"/>
</dbReference>
<evidence type="ECO:0000256" key="7">
    <source>
        <dbReference type="ARBA" id="ARBA00022842"/>
    </source>
</evidence>
<feature type="binding site" evidence="17">
    <location>
        <position position="285"/>
    </location>
    <ligand>
        <name>Mg(2+)</name>
        <dbReference type="ChEBI" id="CHEBI:18420"/>
    </ligand>
</feature>
<dbReference type="InterPro" id="IPR005844">
    <property type="entry name" value="A-D-PHexomutase_a/b/a-I"/>
</dbReference>
<evidence type="ECO:0000256" key="9">
    <source>
        <dbReference type="ARBA" id="ARBA00023277"/>
    </source>
</evidence>
<keyword evidence="5" id="KW-0597">Phosphoprotein</keyword>
<dbReference type="AlphaFoldDB" id="A0A2H8TR28"/>
<feature type="domain" description="Phosphoacetylglucosamine mutase AMG1" evidence="20">
    <location>
        <begin position="306"/>
        <end position="445"/>
    </location>
</feature>
<feature type="binding site" evidence="16">
    <location>
        <begin position="506"/>
        <end position="510"/>
    </location>
    <ligand>
        <name>substrate</name>
    </ligand>
</feature>
<evidence type="ECO:0000256" key="11">
    <source>
        <dbReference type="ARBA" id="ARBA00031926"/>
    </source>
</evidence>
<comment type="pathway">
    <text evidence="2 14">Nucleotide-sugar biosynthesis; UDP-N-acetyl-alpha-D-glucosamine biosynthesis; N-acetyl-alpha-D-glucosamine 1-phosphate from alpha-D-glucosamine 6-phosphate (route I): step 2/2.</text>
</comment>
<reference evidence="22" key="1">
    <citation type="submission" date="2017-10" db="EMBL/GenBank/DDBJ databases">
        <title>Transcriptome Assembly of Sugarcane Aphid Adults.</title>
        <authorList>
            <person name="Scully E.D."/>
            <person name="Palmer N.A."/>
            <person name="Geib S.M."/>
            <person name="Sarath G."/>
            <person name="Sattler S.E."/>
        </authorList>
    </citation>
    <scope>NUCLEOTIDE SEQUENCE</scope>
    <source>
        <tissue evidence="22">Whole body</tissue>
    </source>
</reference>
<dbReference type="UniPathway" id="UPA00113">
    <property type="reaction ID" value="UER00530"/>
</dbReference>
<dbReference type="InterPro" id="IPR049023">
    <property type="entry name" value="AMG1_II"/>
</dbReference>
<dbReference type="EMBL" id="GFXV01004546">
    <property type="protein sequence ID" value="MBW16351.1"/>
    <property type="molecule type" value="Transcribed_RNA"/>
</dbReference>
<organism evidence="22">
    <name type="scientific">Melanaphis sacchari</name>
    <dbReference type="NCBI Taxonomy" id="742174"/>
    <lineage>
        <taxon>Eukaryota</taxon>
        <taxon>Metazoa</taxon>
        <taxon>Ecdysozoa</taxon>
        <taxon>Arthropoda</taxon>
        <taxon>Hexapoda</taxon>
        <taxon>Insecta</taxon>
        <taxon>Pterygota</taxon>
        <taxon>Neoptera</taxon>
        <taxon>Paraneoptera</taxon>
        <taxon>Hemiptera</taxon>
        <taxon>Sternorrhyncha</taxon>
        <taxon>Aphidomorpha</taxon>
        <taxon>Aphidoidea</taxon>
        <taxon>Aphididae</taxon>
        <taxon>Aphidini</taxon>
        <taxon>Melanaphis</taxon>
    </lineage>
</organism>
<dbReference type="FunFam" id="3.40.120.10:FF:000023">
    <property type="entry name" value="Phosphoacetylglucosamine mutase"/>
    <property type="match status" value="1"/>
</dbReference>
<accession>A0A2H8TR28</accession>
<dbReference type="OrthoDB" id="1928at2759"/>
<feature type="binding site" evidence="16">
    <location>
        <begin position="379"/>
        <end position="381"/>
    </location>
    <ligand>
        <name>substrate</name>
    </ligand>
</feature>
<dbReference type="SUPFAM" id="SSF55957">
    <property type="entry name" value="Phosphoglucomutase, C-terminal domain"/>
    <property type="match status" value="1"/>
</dbReference>
<comment type="catalytic activity">
    <reaction evidence="1 14">
        <text>N-acetyl-alpha-D-glucosamine 1-phosphate = N-acetyl-D-glucosamine 6-phosphate</text>
        <dbReference type="Rhea" id="RHEA:23804"/>
        <dbReference type="ChEBI" id="CHEBI:57513"/>
        <dbReference type="ChEBI" id="CHEBI:57776"/>
        <dbReference type="EC" id="5.4.2.3"/>
    </reaction>
</comment>
<dbReference type="GO" id="GO:0000287">
    <property type="term" value="F:magnesium ion binding"/>
    <property type="evidence" value="ECO:0007669"/>
    <property type="project" value="InterPro"/>
</dbReference>
<feature type="binding site" evidence="17">
    <location>
        <position position="287"/>
    </location>
    <ligand>
        <name>Mg(2+)</name>
        <dbReference type="ChEBI" id="CHEBI:18420"/>
    </ligand>
</feature>
<comment type="function">
    <text evidence="13">Catalyzes the conversion of GlcNAc-6-P into GlcNAc-1-P during the synthesis of uridine diphosphate/UDP-GlcNAc, which is a biosynthetic precursor of chitin and also supplies the amino sugars for N-linked oligosaccharides of glycoproteins.</text>
</comment>
<name>A0A2H8TR28_9HEMI</name>
<dbReference type="CDD" id="cd03086">
    <property type="entry name" value="PGM3"/>
    <property type="match status" value="1"/>
</dbReference>
<feature type="binding site" description="via phosphate group" evidence="17">
    <location>
        <position position="70"/>
    </location>
    <ligand>
        <name>Mg(2+)</name>
        <dbReference type="ChEBI" id="CHEBI:18420"/>
    </ligand>
</feature>
<feature type="active site" description="Phosphoserine intermediate" evidence="15">
    <location>
        <position position="70"/>
    </location>
</feature>
<dbReference type="InterPro" id="IPR016055">
    <property type="entry name" value="A-D-PHexomutase_a/b/a-I/II/III"/>
</dbReference>
<evidence type="ECO:0000256" key="12">
    <source>
        <dbReference type="ARBA" id="ARBA00032065"/>
    </source>
</evidence>
<feature type="binding site" evidence="16">
    <location>
        <position position="515"/>
    </location>
    <ligand>
        <name>substrate</name>
    </ligand>
</feature>
<dbReference type="InterPro" id="IPR016657">
    <property type="entry name" value="PAGM"/>
</dbReference>
<evidence type="ECO:0000256" key="16">
    <source>
        <dbReference type="PIRSR" id="PIRSR016408-2"/>
    </source>
</evidence>
<evidence type="ECO:0000259" key="19">
    <source>
        <dbReference type="Pfam" id="PF02878"/>
    </source>
</evidence>
<evidence type="ECO:0000259" key="18">
    <source>
        <dbReference type="Pfam" id="PF00408"/>
    </source>
</evidence>
<dbReference type="Gene3D" id="3.40.120.10">
    <property type="entry name" value="Alpha-D-Glucose-1,6-Bisphosphate, subunit A, domain 3"/>
    <property type="match status" value="3"/>
</dbReference>
<keyword evidence="8 14" id="KW-0413">Isomerase</keyword>
<evidence type="ECO:0000256" key="4">
    <source>
        <dbReference type="ARBA" id="ARBA00012731"/>
    </source>
</evidence>
<evidence type="ECO:0000256" key="17">
    <source>
        <dbReference type="PIRSR" id="PIRSR016408-3"/>
    </source>
</evidence>
<evidence type="ECO:0000256" key="10">
    <source>
        <dbReference type="ARBA" id="ARBA00023316"/>
    </source>
</evidence>
<evidence type="ECO:0000256" key="8">
    <source>
        <dbReference type="ARBA" id="ARBA00023235"/>
    </source>
</evidence>
<keyword evidence="7 14" id="KW-0460">Magnesium</keyword>
<dbReference type="PROSITE" id="PS00710">
    <property type="entry name" value="PGM_PMM"/>
    <property type="match status" value="1"/>
</dbReference>
<dbReference type="InterPro" id="IPR049022">
    <property type="entry name" value="AMG1_III"/>
</dbReference>
<dbReference type="EC" id="5.4.2.3" evidence="4 14"/>
<evidence type="ECO:0000256" key="14">
    <source>
        <dbReference type="PIRNR" id="PIRNR016408"/>
    </source>
</evidence>
<dbReference type="Pfam" id="PF02878">
    <property type="entry name" value="PGM_PMM_I"/>
    <property type="match status" value="2"/>
</dbReference>
<dbReference type="PANTHER" id="PTHR45955:SF1">
    <property type="entry name" value="PHOSPHOACETYLGLUCOSAMINE MUTASE"/>
    <property type="match status" value="1"/>
</dbReference>
<dbReference type="PIRSF" id="PIRSF016408">
    <property type="entry name" value="PAGM"/>
    <property type="match status" value="1"/>
</dbReference>